<evidence type="ECO:0000313" key="3">
    <source>
        <dbReference type="Proteomes" id="UP000315783"/>
    </source>
</evidence>
<comment type="caution">
    <text evidence="2">The sequence shown here is derived from an EMBL/GenBank/DDBJ whole genome shotgun (WGS) entry which is preliminary data.</text>
</comment>
<name>A0A545VBL8_9HYPO</name>
<dbReference type="Proteomes" id="UP000315783">
    <property type="component" value="Unassembled WGS sequence"/>
</dbReference>
<accession>A0A545VBL8</accession>
<feature type="region of interest" description="Disordered" evidence="1">
    <location>
        <begin position="1"/>
        <end position="22"/>
    </location>
</feature>
<gene>
    <name evidence="2" type="ORF">IF1G_01351</name>
</gene>
<evidence type="ECO:0000256" key="1">
    <source>
        <dbReference type="SAM" id="MobiDB-lite"/>
    </source>
</evidence>
<organism evidence="2 3">
    <name type="scientific">Cordyceps javanica</name>
    <dbReference type="NCBI Taxonomy" id="43265"/>
    <lineage>
        <taxon>Eukaryota</taxon>
        <taxon>Fungi</taxon>
        <taxon>Dikarya</taxon>
        <taxon>Ascomycota</taxon>
        <taxon>Pezizomycotina</taxon>
        <taxon>Sordariomycetes</taxon>
        <taxon>Hypocreomycetidae</taxon>
        <taxon>Hypocreales</taxon>
        <taxon>Cordycipitaceae</taxon>
        <taxon>Cordyceps</taxon>
    </lineage>
</organism>
<dbReference type="EMBL" id="SPUK01000002">
    <property type="protein sequence ID" value="TQV99136.1"/>
    <property type="molecule type" value="Genomic_DNA"/>
</dbReference>
<evidence type="ECO:0000313" key="2">
    <source>
        <dbReference type="EMBL" id="TQV99136.1"/>
    </source>
</evidence>
<reference evidence="2 3" key="1">
    <citation type="journal article" date="2019" name="Appl. Microbiol. Biotechnol.">
        <title>Genome sequence of Isaria javanica and comparative genome analysis insights into family S53 peptidase evolution in fungal entomopathogens.</title>
        <authorList>
            <person name="Lin R."/>
            <person name="Zhang X."/>
            <person name="Xin B."/>
            <person name="Zou M."/>
            <person name="Gao Y."/>
            <person name="Qin F."/>
            <person name="Hu Q."/>
            <person name="Xie B."/>
            <person name="Cheng X."/>
        </authorList>
    </citation>
    <scope>NUCLEOTIDE SEQUENCE [LARGE SCALE GENOMIC DNA]</scope>
    <source>
        <strain evidence="2 3">IJ1G</strain>
    </source>
</reference>
<sequence>MSCLLGDGKGDEGEDASATGPESRLARRALGLWLLPSAQCPVVSIPPHLAPTLWRLLIIRHSKYFFWPCPRRSPKLVGLENGSNECTQSKANKVFAGRPFTSRGSVGLAPHQ</sequence>
<proteinExistence type="predicted"/>
<protein>
    <submittedName>
        <fullName evidence="2">Uncharacterized protein</fullName>
    </submittedName>
</protein>
<keyword evidence="3" id="KW-1185">Reference proteome</keyword>
<dbReference type="AlphaFoldDB" id="A0A545VBL8"/>